<evidence type="ECO:0000313" key="1">
    <source>
        <dbReference type="EMBL" id="KPJ17330.1"/>
    </source>
</evidence>
<dbReference type="STRING" id="76193.A0A194RJ15"/>
<keyword evidence="2" id="KW-1185">Reference proteome</keyword>
<organism evidence="1 2">
    <name type="scientific">Papilio machaon</name>
    <name type="common">Old World swallowtail butterfly</name>
    <dbReference type="NCBI Taxonomy" id="76193"/>
    <lineage>
        <taxon>Eukaryota</taxon>
        <taxon>Metazoa</taxon>
        <taxon>Ecdysozoa</taxon>
        <taxon>Arthropoda</taxon>
        <taxon>Hexapoda</taxon>
        <taxon>Insecta</taxon>
        <taxon>Pterygota</taxon>
        <taxon>Neoptera</taxon>
        <taxon>Endopterygota</taxon>
        <taxon>Lepidoptera</taxon>
        <taxon>Glossata</taxon>
        <taxon>Ditrysia</taxon>
        <taxon>Papilionoidea</taxon>
        <taxon>Papilionidae</taxon>
        <taxon>Papilioninae</taxon>
        <taxon>Papilio</taxon>
    </lineage>
</organism>
<dbReference type="InParanoid" id="A0A194RJ15"/>
<name>A0A194RJ15_PAPMA</name>
<dbReference type="InterPro" id="IPR013783">
    <property type="entry name" value="Ig-like_fold"/>
</dbReference>
<proteinExistence type="predicted"/>
<accession>A0A194RJ15</accession>
<sequence>MYGTSRCMYVCCREALPNGTLVLNAFSAAQYRGDVHAALYRCRAAGPLGTVLSRDMRLQAGTHAYVPGVPVTCGTRWAGEGRRTPGSGRDNAN</sequence>
<dbReference type="Proteomes" id="UP000053240">
    <property type="component" value="Unassembled WGS sequence"/>
</dbReference>
<reference evidence="1 2" key="1">
    <citation type="journal article" date="2015" name="Nat. Commun.">
        <title>Outbred genome sequencing and CRISPR/Cas9 gene editing in butterflies.</title>
        <authorList>
            <person name="Li X."/>
            <person name="Fan D."/>
            <person name="Zhang W."/>
            <person name="Liu G."/>
            <person name="Zhang L."/>
            <person name="Zhao L."/>
            <person name="Fang X."/>
            <person name="Chen L."/>
            <person name="Dong Y."/>
            <person name="Chen Y."/>
            <person name="Ding Y."/>
            <person name="Zhao R."/>
            <person name="Feng M."/>
            <person name="Zhu Y."/>
            <person name="Feng Y."/>
            <person name="Jiang X."/>
            <person name="Zhu D."/>
            <person name="Xiang H."/>
            <person name="Feng X."/>
            <person name="Li S."/>
            <person name="Wang J."/>
            <person name="Zhang G."/>
            <person name="Kronforst M.R."/>
            <person name="Wang W."/>
        </authorList>
    </citation>
    <scope>NUCLEOTIDE SEQUENCE [LARGE SCALE GENOMIC DNA]</scope>
    <source>
        <strain evidence="1">Ya'a_city_454_Pm</strain>
        <tissue evidence="1">Whole body</tissue>
    </source>
</reference>
<dbReference type="AlphaFoldDB" id="A0A194RJ15"/>
<gene>
    <name evidence="1" type="ORF">RR48_08516</name>
</gene>
<dbReference type="EMBL" id="KQ460152">
    <property type="protein sequence ID" value="KPJ17330.1"/>
    <property type="molecule type" value="Genomic_DNA"/>
</dbReference>
<dbReference type="Gene3D" id="2.60.40.10">
    <property type="entry name" value="Immunoglobulins"/>
    <property type="match status" value="1"/>
</dbReference>
<evidence type="ECO:0000313" key="2">
    <source>
        <dbReference type="Proteomes" id="UP000053240"/>
    </source>
</evidence>
<protein>
    <submittedName>
        <fullName evidence="1">Down syndrome cell adhesion molecule-like protein CG42256</fullName>
    </submittedName>
</protein>